<organism evidence="1 2">
    <name type="scientific">Mycena maculata</name>
    <dbReference type="NCBI Taxonomy" id="230809"/>
    <lineage>
        <taxon>Eukaryota</taxon>
        <taxon>Fungi</taxon>
        <taxon>Dikarya</taxon>
        <taxon>Basidiomycota</taxon>
        <taxon>Agaricomycotina</taxon>
        <taxon>Agaricomycetes</taxon>
        <taxon>Agaricomycetidae</taxon>
        <taxon>Agaricales</taxon>
        <taxon>Marasmiineae</taxon>
        <taxon>Mycenaceae</taxon>
        <taxon>Mycena</taxon>
    </lineage>
</organism>
<sequence>MAGDAAAEALAENTRVMVDMAKTLSDMKAQLEARPATTPLEQIIGRAANPLAFPPGAHGTYPAISTSFLHPHLLRDAILQIREFKFPPASLGRLLETHSVVPPAPLLLVVGPNGEAQFMPQPSVMGAMALLREVPDIVTFVQAWMIFVSVFQNEHCALPVAQALTAHLNTIILVARVYPWPAVLDYHVTFMQARAQDFCFNPSNWMKSDPHLHTIHLLTPFIVPSAAATPSSNNRAGLSQVDIGKMASQVCYFYNDDGCGGPDAGCFRRHICRHCKAAGHTWKVCPNRGAPPLAAAPVA</sequence>
<dbReference type="Proteomes" id="UP001215280">
    <property type="component" value="Unassembled WGS sequence"/>
</dbReference>
<dbReference type="AlphaFoldDB" id="A0AAD7IH55"/>
<comment type="caution">
    <text evidence="1">The sequence shown here is derived from an EMBL/GenBank/DDBJ whole genome shotgun (WGS) entry which is preliminary data.</text>
</comment>
<evidence type="ECO:0000313" key="2">
    <source>
        <dbReference type="Proteomes" id="UP001215280"/>
    </source>
</evidence>
<keyword evidence="2" id="KW-1185">Reference proteome</keyword>
<proteinExistence type="predicted"/>
<accession>A0AAD7IH55</accession>
<reference evidence="1" key="1">
    <citation type="submission" date="2023-03" db="EMBL/GenBank/DDBJ databases">
        <title>Massive genome expansion in bonnet fungi (Mycena s.s.) driven by repeated elements and novel gene families across ecological guilds.</title>
        <authorList>
            <consortium name="Lawrence Berkeley National Laboratory"/>
            <person name="Harder C.B."/>
            <person name="Miyauchi S."/>
            <person name="Viragh M."/>
            <person name="Kuo A."/>
            <person name="Thoen E."/>
            <person name="Andreopoulos B."/>
            <person name="Lu D."/>
            <person name="Skrede I."/>
            <person name="Drula E."/>
            <person name="Henrissat B."/>
            <person name="Morin E."/>
            <person name="Kohler A."/>
            <person name="Barry K."/>
            <person name="LaButti K."/>
            <person name="Morin E."/>
            <person name="Salamov A."/>
            <person name="Lipzen A."/>
            <person name="Mereny Z."/>
            <person name="Hegedus B."/>
            <person name="Baldrian P."/>
            <person name="Stursova M."/>
            <person name="Weitz H."/>
            <person name="Taylor A."/>
            <person name="Grigoriev I.V."/>
            <person name="Nagy L.G."/>
            <person name="Martin F."/>
            <person name="Kauserud H."/>
        </authorList>
    </citation>
    <scope>NUCLEOTIDE SEQUENCE</scope>
    <source>
        <strain evidence="1">CBHHK188m</strain>
    </source>
</reference>
<gene>
    <name evidence="1" type="ORF">DFH07DRAFT_964630</name>
</gene>
<protein>
    <submittedName>
        <fullName evidence="1">Uncharacterized protein</fullName>
    </submittedName>
</protein>
<name>A0AAD7IH55_9AGAR</name>
<evidence type="ECO:0000313" key="1">
    <source>
        <dbReference type="EMBL" id="KAJ7742110.1"/>
    </source>
</evidence>
<dbReference type="EMBL" id="JARJLG010000119">
    <property type="protein sequence ID" value="KAJ7742110.1"/>
    <property type="molecule type" value="Genomic_DNA"/>
</dbReference>